<dbReference type="SUPFAM" id="SSF52980">
    <property type="entry name" value="Restriction endonuclease-like"/>
    <property type="match status" value="1"/>
</dbReference>
<keyword evidence="5 14" id="KW-0347">Helicase</keyword>
<comment type="catalytic activity">
    <reaction evidence="13">
        <text>ATP + H2O = ADP + phosphate + H(+)</text>
        <dbReference type="Rhea" id="RHEA:13065"/>
        <dbReference type="ChEBI" id="CHEBI:15377"/>
        <dbReference type="ChEBI" id="CHEBI:15378"/>
        <dbReference type="ChEBI" id="CHEBI:30616"/>
        <dbReference type="ChEBI" id="CHEBI:43474"/>
        <dbReference type="ChEBI" id="CHEBI:456216"/>
        <dbReference type="EC" id="5.6.2.4"/>
    </reaction>
</comment>
<dbReference type="Gene3D" id="3.90.320.10">
    <property type="match status" value="1"/>
</dbReference>
<dbReference type="PROSITE" id="PS51198">
    <property type="entry name" value="UVRD_HELICASE_ATP_BIND"/>
    <property type="match status" value="1"/>
</dbReference>
<dbReference type="PANTHER" id="PTHR11070">
    <property type="entry name" value="UVRD / RECB / PCRA DNA HELICASE FAMILY MEMBER"/>
    <property type="match status" value="1"/>
</dbReference>
<evidence type="ECO:0000256" key="3">
    <source>
        <dbReference type="ARBA" id="ARBA00022763"/>
    </source>
</evidence>
<organism evidence="17 18">
    <name type="scientific">Nitrospira defluvii</name>
    <dbReference type="NCBI Taxonomy" id="330214"/>
    <lineage>
        <taxon>Bacteria</taxon>
        <taxon>Pseudomonadati</taxon>
        <taxon>Nitrospirota</taxon>
        <taxon>Nitrospiria</taxon>
        <taxon>Nitrospirales</taxon>
        <taxon>Nitrospiraceae</taxon>
        <taxon>Nitrospira</taxon>
    </lineage>
</organism>
<dbReference type="Pfam" id="PF00580">
    <property type="entry name" value="UvrD-helicase"/>
    <property type="match status" value="1"/>
</dbReference>
<evidence type="ECO:0000256" key="10">
    <source>
        <dbReference type="ARBA" id="ARBA00023235"/>
    </source>
</evidence>
<keyword evidence="10" id="KW-0413">Isomerase</keyword>
<dbReference type="InterPro" id="IPR014017">
    <property type="entry name" value="DNA_helicase_UvrD-like_C"/>
</dbReference>
<evidence type="ECO:0000256" key="9">
    <source>
        <dbReference type="ARBA" id="ARBA00023204"/>
    </source>
</evidence>
<reference evidence="17 18" key="1">
    <citation type="submission" date="2021-02" db="EMBL/GenBank/DDBJ databases">
        <authorList>
            <person name="Han P."/>
        </authorList>
    </citation>
    <scope>NUCLEOTIDE SEQUENCE [LARGE SCALE GENOMIC DNA]</scope>
    <source>
        <strain evidence="17">Candidatus Nitrospira sp. ZN2</strain>
    </source>
</reference>
<accession>A0ABM8RZH4</accession>
<evidence type="ECO:0000256" key="4">
    <source>
        <dbReference type="ARBA" id="ARBA00022801"/>
    </source>
</evidence>
<evidence type="ECO:0000256" key="12">
    <source>
        <dbReference type="ARBA" id="ARBA00034808"/>
    </source>
</evidence>
<protein>
    <recommendedName>
        <fullName evidence="12">DNA 3'-5' helicase</fullName>
        <ecNumber evidence="12">5.6.2.4</ecNumber>
    </recommendedName>
</protein>
<evidence type="ECO:0000256" key="1">
    <source>
        <dbReference type="ARBA" id="ARBA00022722"/>
    </source>
</evidence>
<keyword evidence="8" id="KW-0238">DNA-binding</keyword>
<evidence type="ECO:0000256" key="7">
    <source>
        <dbReference type="ARBA" id="ARBA00022840"/>
    </source>
</evidence>
<keyword evidence="9" id="KW-0234">DNA repair</keyword>
<evidence type="ECO:0000256" key="13">
    <source>
        <dbReference type="ARBA" id="ARBA00048988"/>
    </source>
</evidence>
<dbReference type="RefSeq" id="WP_213043507.1">
    <property type="nucleotide sequence ID" value="NZ_CAJNBJ010000017.1"/>
</dbReference>
<keyword evidence="2 14" id="KW-0547">Nucleotide-binding</keyword>
<sequence>MTEPAQIPDQAEREAAATTFDRNVVVIAGAGTGKTTLLVNRLLYLLMRRVDPLDLSRIVALTFTNKAATEMKLRLRERLRGLLQSEGREDSVAASGTVSMADLRVRYGWTTDEIVARARTAWHDLEQAQIGTLHSFAGHLLRLYPIEAGVTPTFQTDEDGSRFEEHFTAEWDMWLDRELGDAGQDHDRWRRLLMSWSLESIRDLAYSLHSELIDLDGLRQQIGQSRLGDGLRAWFLARQAAADRLLARYDSPKRRKVELMLAAISVLFGELIRAGLDGVKSLPDESRELLTKELGKAPNGWTEEDFAVVESLQRIAKRLFKIDHEDLSQLLDILTPFVQSVRRSFVDSGWLTFDGLVGKARTLLRDHPAIREQLKREYRALLVDEFQDTDPVQYEIVLYLAERLGGQAASWRDTELEAGKLFIVGDPKQSIYAFRRADIEAFDHVVDRLERNGALRCELATNFRSHAQVLEVVNGVFNNLLVAEPSVQPPNVPLTVQPNRSDQMGDPGVELRLVVSEDADDVDSSAATRMEAEQIGLTLSRLLYGSEPEGGATKSDTRLRPGHVALLFRKLTQSEPYLEALRRHDIRYVIDGEKHFYRRQEVVDLVNLLCCIENPHDHIALVGVLRSSLGGIPDSVLVHLRELEALDYRRAGRLADWKSPHAEPLRRLYGILAALYERARRCPLPEAVDLIFQQLPLLELAAASLHGEQAVANLFKVRQMATDLADRPALTLNGFVGLMRDRLIEQPEEAESALSEDTLDAVRVLTIHKAKGLEFPLVILAGLHHGDGAARGRSGPLIWHDWSTGVQGLDFGDCCSVGAVLAAEKARAREEAERRRLLYVGMTRARESLLLSGALPKRRVRGALLELLEEAAGADLNGEAHMEMPLVGVGLRHTILKGSGRAPAKERTRPVMLEEGVADKEVARRWEQRDHTWQVYRSASLLVSPSDFVRKPTRLPTGEAAATGRRLAGNVFGTMVHRVLQHWDFTGDVESQLAAVTVTSLALDVLDDRDQQALLDELRQLLRTFAGSDPYTRLRRATVIGREVPFLMPWNEGRQILEGVIDVLYHLDGQLWIADYKTDMIPLDQAATRAQAYREQATLYQEAVARSLGKPVAGFEFIFLRHGVAITV</sequence>
<dbReference type="InterPro" id="IPR014016">
    <property type="entry name" value="UvrD-like_ATP-bd"/>
</dbReference>
<feature type="domain" description="UvrD-like helicase C-terminal" evidence="16">
    <location>
        <begin position="478"/>
        <end position="772"/>
    </location>
</feature>
<dbReference type="GO" id="GO:0008854">
    <property type="term" value="F:exodeoxyribonuclease V activity"/>
    <property type="evidence" value="ECO:0007669"/>
    <property type="project" value="UniProtKB-EC"/>
</dbReference>
<dbReference type="InterPro" id="IPR027417">
    <property type="entry name" value="P-loop_NTPase"/>
</dbReference>
<gene>
    <name evidence="17" type="ORF">NSPZN2_40727</name>
</gene>
<feature type="domain" description="UvrD-like helicase ATP-binding" evidence="15">
    <location>
        <begin position="7"/>
        <end position="466"/>
    </location>
</feature>
<keyword evidence="7 14" id="KW-0067">ATP-binding</keyword>
<dbReference type="Gene3D" id="1.10.486.10">
    <property type="entry name" value="PCRA, domain 4"/>
    <property type="match status" value="1"/>
</dbReference>
<evidence type="ECO:0000259" key="15">
    <source>
        <dbReference type="PROSITE" id="PS51198"/>
    </source>
</evidence>
<evidence type="ECO:0000256" key="6">
    <source>
        <dbReference type="ARBA" id="ARBA00022839"/>
    </source>
</evidence>
<evidence type="ECO:0000259" key="16">
    <source>
        <dbReference type="PROSITE" id="PS51217"/>
    </source>
</evidence>
<dbReference type="EC" id="5.6.2.4" evidence="12"/>
<evidence type="ECO:0000313" key="17">
    <source>
        <dbReference type="EMBL" id="CAE6780428.1"/>
    </source>
</evidence>
<dbReference type="SUPFAM" id="SSF52540">
    <property type="entry name" value="P-loop containing nucleoside triphosphate hydrolases"/>
    <property type="match status" value="1"/>
</dbReference>
<dbReference type="InterPro" id="IPR038726">
    <property type="entry name" value="PDDEXK_AddAB-type"/>
</dbReference>
<evidence type="ECO:0000313" key="18">
    <source>
        <dbReference type="Proteomes" id="UP000675880"/>
    </source>
</evidence>
<evidence type="ECO:0000256" key="2">
    <source>
        <dbReference type="ARBA" id="ARBA00022741"/>
    </source>
</evidence>
<dbReference type="InterPro" id="IPR011335">
    <property type="entry name" value="Restrct_endonuc-II-like"/>
</dbReference>
<dbReference type="PANTHER" id="PTHR11070:SF59">
    <property type="entry name" value="DNA 3'-5' HELICASE"/>
    <property type="match status" value="1"/>
</dbReference>
<keyword evidence="1" id="KW-0540">Nuclease</keyword>
<dbReference type="Proteomes" id="UP000675880">
    <property type="component" value="Unassembled WGS sequence"/>
</dbReference>
<keyword evidence="3" id="KW-0227">DNA damage</keyword>
<evidence type="ECO:0000256" key="14">
    <source>
        <dbReference type="PROSITE-ProRule" id="PRU00560"/>
    </source>
</evidence>
<evidence type="ECO:0000256" key="5">
    <source>
        <dbReference type="ARBA" id="ARBA00022806"/>
    </source>
</evidence>
<keyword evidence="6" id="KW-0269">Exonuclease</keyword>
<evidence type="ECO:0000256" key="8">
    <source>
        <dbReference type="ARBA" id="ARBA00023125"/>
    </source>
</evidence>
<comment type="catalytic activity">
    <reaction evidence="11">
        <text>Couples ATP hydrolysis with the unwinding of duplex DNA by translocating in the 3'-5' direction.</text>
        <dbReference type="EC" id="5.6.2.4"/>
    </reaction>
</comment>
<keyword evidence="18" id="KW-1185">Reference proteome</keyword>
<dbReference type="Gene3D" id="3.40.50.300">
    <property type="entry name" value="P-loop containing nucleotide triphosphate hydrolases"/>
    <property type="match status" value="4"/>
</dbReference>
<feature type="binding site" evidence="14">
    <location>
        <begin position="28"/>
        <end position="35"/>
    </location>
    <ligand>
        <name>ATP</name>
        <dbReference type="ChEBI" id="CHEBI:30616"/>
    </ligand>
</feature>
<keyword evidence="4 14" id="KW-0378">Hydrolase</keyword>
<comment type="caution">
    <text evidence="17">The sequence shown here is derived from an EMBL/GenBank/DDBJ whole genome shotgun (WGS) entry which is preliminary data.</text>
</comment>
<dbReference type="InterPro" id="IPR000212">
    <property type="entry name" value="DNA_helicase_UvrD/REP"/>
</dbReference>
<dbReference type="Pfam" id="PF13361">
    <property type="entry name" value="UvrD_C"/>
    <property type="match status" value="1"/>
</dbReference>
<evidence type="ECO:0000256" key="11">
    <source>
        <dbReference type="ARBA" id="ARBA00034617"/>
    </source>
</evidence>
<name>A0ABM8RZH4_9BACT</name>
<dbReference type="Pfam" id="PF12705">
    <property type="entry name" value="PDDEXK_1"/>
    <property type="match status" value="1"/>
</dbReference>
<dbReference type="EMBL" id="CAJNBJ010000017">
    <property type="protein sequence ID" value="CAE6780428.1"/>
    <property type="molecule type" value="Genomic_DNA"/>
</dbReference>
<proteinExistence type="predicted"/>
<dbReference type="InterPro" id="IPR011604">
    <property type="entry name" value="PDDEXK-like_dom_sf"/>
</dbReference>
<dbReference type="PROSITE" id="PS51217">
    <property type="entry name" value="UVRD_HELICASE_CTER"/>
    <property type="match status" value="1"/>
</dbReference>